<dbReference type="GO" id="GO:0005783">
    <property type="term" value="C:endoplasmic reticulum"/>
    <property type="evidence" value="ECO:0007669"/>
    <property type="project" value="UniProtKB-SubCell"/>
</dbReference>
<evidence type="ECO:0000256" key="4">
    <source>
        <dbReference type="ARBA" id="ARBA00022824"/>
    </source>
</evidence>
<evidence type="ECO:0000256" key="2">
    <source>
        <dbReference type="ARBA" id="ARBA00004240"/>
    </source>
</evidence>
<dbReference type="STRING" id="2512241.A0A553HKX6"/>
<evidence type="ECO:0000313" key="7">
    <source>
        <dbReference type="EMBL" id="TRX88593.1"/>
    </source>
</evidence>
<evidence type="ECO:0000313" key="8">
    <source>
        <dbReference type="Proteomes" id="UP000319160"/>
    </source>
</evidence>
<proteinExistence type="predicted"/>
<dbReference type="Gene3D" id="3.40.50.1820">
    <property type="entry name" value="alpha/beta hydrolase"/>
    <property type="match status" value="1"/>
</dbReference>
<organism evidence="7 8">
    <name type="scientific">Xylaria flabelliformis</name>
    <dbReference type="NCBI Taxonomy" id="2512241"/>
    <lineage>
        <taxon>Eukaryota</taxon>
        <taxon>Fungi</taxon>
        <taxon>Dikarya</taxon>
        <taxon>Ascomycota</taxon>
        <taxon>Pezizomycotina</taxon>
        <taxon>Sordariomycetes</taxon>
        <taxon>Xylariomycetidae</taxon>
        <taxon>Xylariales</taxon>
        <taxon>Xylariaceae</taxon>
        <taxon>Xylaria</taxon>
    </lineage>
</organism>
<dbReference type="InterPro" id="IPR029058">
    <property type="entry name" value="AB_hydrolase_fold"/>
</dbReference>
<keyword evidence="4" id="KW-0256">Endoplasmic reticulum</keyword>
<sequence>MQFAYASAYRGGYKIKQYISIILLQGCSRRPLILLGHSMDGIVIAKAICLAERETSEYPDIYESIAGCVFFGTPFKGADVAKIADYWAKLNKESGIVVNSQLVELLKLENDDLRELKGDFVKTSGKLATKVELFCFYKQQPTSLD</sequence>
<dbReference type="EMBL" id="VFLP01000084">
    <property type="protein sequence ID" value="TRX88593.1"/>
    <property type="molecule type" value="Genomic_DNA"/>
</dbReference>
<comment type="caution">
    <text evidence="7">The sequence shown here is derived from an EMBL/GenBank/DDBJ whole genome shotgun (WGS) entry which is preliminary data.</text>
</comment>
<dbReference type="GO" id="GO:0005739">
    <property type="term" value="C:mitochondrion"/>
    <property type="evidence" value="ECO:0007669"/>
    <property type="project" value="UniProtKB-SubCell"/>
</dbReference>
<reference evidence="8" key="1">
    <citation type="submission" date="2019-06" db="EMBL/GenBank/DDBJ databases">
        <title>Draft genome sequence of the griseofulvin-producing fungus Xylaria cubensis strain G536.</title>
        <authorList>
            <person name="Mead M.E."/>
            <person name="Raja H.A."/>
            <person name="Steenwyk J.L."/>
            <person name="Knowles S.L."/>
            <person name="Oberlies N.H."/>
            <person name="Rokas A."/>
        </authorList>
    </citation>
    <scope>NUCLEOTIDE SEQUENCE [LARGE SCALE GENOMIC DNA]</scope>
    <source>
        <strain evidence="8">G536</strain>
    </source>
</reference>
<dbReference type="PANTHER" id="PTHR48182">
    <property type="entry name" value="PROTEIN SERAC1"/>
    <property type="match status" value="1"/>
</dbReference>
<dbReference type="OrthoDB" id="194358at2759"/>
<dbReference type="SUPFAM" id="SSF53474">
    <property type="entry name" value="alpha/beta-Hydrolases"/>
    <property type="match status" value="1"/>
</dbReference>
<evidence type="ECO:0008006" key="9">
    <source>
        <dbReference type="Google" id="ProtNLM"/>
    </source>
</evidence>
<dbReference type="PANTHER" id="PTHR48182:SF2">
    <property type="entry name" value="PROTEIN SERAC1"/>
    <property type="match status" value="1"/>
</dbReference>
<dbReference type="AlphaFoldDB" id="A0A553HKX6"/>
<evidence type="ECO:0000256" key="5">
    <source>
        <dbReference type="ARBA" id="ARBA00023128"/>
    </source>
</evidence>
<protein>
    <recommendedName>
        <fullName evidence="9">DUF676 domain-containing protein</fullName>
    </recommendedName>
</protein>
<keyword evidence="5" id="KW-0496">Mitochondrion</keyword>
<evidence type="ECO:0000256" key="1">
    <source>
        <dbReference type="ARBA" id="ARBA00004173"/>
    </source>
</evidence>
<evidence type="ECO:0000256" key="6">
    <source>
        <dbReference type="ARBA" id="ARBA00023136"/>
    </source>
</evidence>
<comment type="subcellular location">
    <subcellularLocation>
        <location evidence="2">Endoplasmic reticulum</location>
    </subcellularLocation>
    <subcellularLocation>
        <location evidence="3">Membrane</location>
    </subcellularLocation>
    <subcellularLocation>
        <location evidence="1">Mitochondrion</location>
    </subcellularLocation>
</comment>
<accession>A0A553HKX6</accession>
<dbReference type="GO" id="GO:0016020">
    <property type="term" value="C:membrane"/>
    <property type="evidence" value="ECO:0007669"/>
    <property type="project" value="UniProtKB-SubCell"/>
</dbReference>
<name>A0A553HKX6_9PEZI</name>
<dbReference type="InterPro" id="IPR052374">
    <property type="entry name" value="SERAC1"/>
</dbReference>
<evidence type="ECO:0000256" key="3">
    <source>
        <dbReference type="ARBA" id="ARBA00004370"/>
    </source>
</evidence>
<dbReference type="Proteomes" id="UP000319160">
    <property type="component" value="Unassembled WGS sequence"/>
</dbReference>
<keyword evidence="6" id="KW-0472">Membrane</keyword>
<keyword evidence="8" id="KW-1185">Reference proteome</keyword>
<gene>
    <name evidence="7" type="ORF">FHL15_010544</name>
</gene>